<dbReference type="PANTHER" id="PTHR10937:SF0">
    <property type="entry name" value="GLUTAMINE--FRUCTOSE-6-PHOSPHATE TRANSAMINASE (ISOMERIZING)"/>
    <property type="match status" value="1"/>
</dbReference>
<dbReference type="InterPro" id="IPR046348">
    <property type="entry name" value="SIS_dom_sf"/>
</dbReference>
<keyword evidence="5" id="KW-0808">Transferase</keyword>
<dbReference type="SUPFAM" id="SSF56235">
    <property type="entry name" value="N-terminal nucleophile aminohydrolases (Ntn hydrolases)"/>
    <property type="match status" value="1"/>
</dbReference>
<dbReference type="SUPFAM" id="SSF53697">
    <property type="entry name" value="SIS domain"/>
    <property type="match status" value="1"/>
</dbReference>
<dbReference type="InterPro" id="IPR035466">
    <property type="entry name" value="GlmS/AgaS_SIS"/>
</dbReference>
<reference evidence="10" key="1">
    <citation type="journal article" date="2015" name="Nature">
        <title>Complex archaea that bridge the gap between prokaryotes and eukaryotes.</title>
        <authorList>
            <person name="Spang A."/>
            <person name="Saw J.H."/>
            <person name="Jorgensen S.L."/>
            <person name="Zaremba-Niedzwiedzka K."/>
            <person name="Martijn J."/>
            <person name="Lind A.E."/>
            <person name="van Eijk R."/>
            <person name="Schleper C."/>
            <person name="Guy L."/>
            <person name="Ettema T.J."/>
        </authorList>
    </citation>
    <scope>NUCLEOTIDE SEQUENCE</scope>
</reference>
<evidence type="ECO:0000256" key="5">
    <source>
        <dbReference type="ARBA" id="ARBA00022679"/>
    </source>
</evidence>
<feature type="domain" description="Glutamine amidotransferase type-2" evidence="8">
    <location>
        <begin position="2"/>
        <end position="225"/>
    </location>
</feature>
<evidence type="ECO:0000259" key="8">
    <source>
        <dbReference type="PROSITE" id="PS51278"/>
    </source>
</evidence>
<keyword evidence="4" id="KW-0032">Aminotransferase</keyword>
<dbReference type="GO" id="GO:0004360">
    <property type="term" value="F:glutamine-fructose-6-phosphate transaminase (isomerizing) activity"/>
    <property type="evidence" value="ECO:0007669"/>
    <property type="project" value="UniProtKB-EC"/>
</dbReference>
<dbReference type="GO" id="GO:0006487">
    <property type="term" value="P:protein N-linked glycosylation"/>
    <property type="evidence" value="ECO:0007669"/>
    <property type="project" value="TreeGrafter"/>
</dbReference>
<dbReference type="PROSITE" id="PS51464">
    <property type="entry name" value="SIS"/>
    <property type="match status" value="1"/>
</dbReference>
<evidence type="ECO:0000256" key="2">
    <source>
        <dbReference type="ARBA" id="ARBA00012916"/>
    </source>
</evidence>
<evidence type="ECO:0000256" key="6">
    <source>
        <dbReference type="ARBA" id="ARBA00022737"/>
    </source>
</evidence>
<evidence type="ECO:0000256" key="1">
    <source>
        <dbReference type="ARBA" id="ARBA00001031"/>
    </source>
</evidence>
<comment type="caution">
    <text evidence="10">The sequence shown here is derived from an EMBL/GenBank/DDBJ whole genome shotgun (WGS) entry which is preliminary data.</text>
</comment>
<protein>
    <recommendedName>
        <fullName evidence="3">Glutamine--fructose-6-phosphate aminotransferase [isomerizing]</fullName>
        <ecNumber evidence="2">2.6.1.16</ecNumber>
    </recommendedName>
</protein>
<feature type="domain" description="SIS" evidence="9">
    <location>
        <begin position="286"/>
        <end position="371"/>
    </location>
</feature>
<dbReference type="FunFam" id="3.60.20.10:FF:000006">
    <property type="entry name" value="Glutamine--fructose-6-phosphate aminotransferase [isomerizing]"/>
    <property type="match status" value="1"/>
</dbReference>
<evidence type="ECO:0000259" key="9">
    <source>
        <dbReference type="PROSITE" id="PS51464"/>
    </source>
</evidence>
<keyword evidence="7" id="KW-0315">Glutamine amidotransferase</keyword>
<gene>
    <name evidence="10" type="ORF">LCGC14_1276110</name>
</gene>
<dbReference type="Pfam" id="PF13522">
    <property type="entry name" value="GATase_6"/>
    <property type="match status" value="1"/>
</dbReference>
<sequence>MCGIFGIITNQRNISIGNVVLEGIKRLEYRGYDSCGIVSLSNSKLYIKKDSGKIEEIQKKIDLADIPNNSKLVLAHTRWATHGKPTRINSHPHTDCSNKIAVVHNGIIENFLDLRKELSQNGHIFRSETDTEVIPHLIENEMKKGLNFKDSVVESLKLLKGAYGLAVCHVDNPDFFIVVRKESPLVIGIDEGKTVYCASDIPAFLPLTRKCYIMDDDELAILKAGEVEFFNLITNEKIEKELKTIDWSIDAAEKKGYEHFMLKEIYEEPEALRRTLKISKELLRIFANILWSAENIYITAAGTSFYASLAGKFIVTKFLGKYIQAIECSEFQTQLSNSLKKDSVIIAVSQSGETIDTIEAIRWAKTHKNVK</sequence>
<dbReference type="NCBIfam" id="NF001484">
    <property type="entry name" value="PRK00331.1"/>
    <property type="match status" value="1"/>
</dbReference>
<evidence type="ECO:0000256" key="3">
    <source>
        <dbReference type="ARBA" id="ARBA00016090"/>
    </source>
</evidence>
<dbReference type="Gene3D" id="3.40.50.10490">
    <property type="entry name" value="Glucose-6-phosphate isomerase like protein, domain 1"/>
    <property type="match status" value="1"/>
</dbReference>
<dbReference type="CDD" id="cd00714">
    <property type="entry name" value="GFAT"/>
    <property type="match status" value="1"/>
</dbReference>
<dbReference type="Gene3D" id="3.60.20.10">
    <property type="entry name" value="Glutamine Phosphoribosylpyrophosphate, subunit 1, domain 1"/>
    <property type="match status" value="1"/>
</dbReference>
<dbReference type="InterPro" id="IPR029055">
    <property type="entry name" value="Ntn_hydrolases_N"/>
</dbReference>
<evidence type="ECO:0000256" key="7">
    <source>
        <dbReference type="ARBA" id="ARBA00022962"/>
    </source>
</evidence>
<dbReference type="GO" id="GO:0097367">
    <property type="term" value="F:carbohydrate derivative binding"/>
    <property type="evidence" value="ECO:0007669"/>
    <property type="project" value="InterPro"/>
</dbReference>
<dbReference type="GO" id="GO:0006047">
    <property type="term" value="P:UDP-N-acetylglucosamine metabolic process"/>
    <property type="evidence" value="ECO:0007669"/>
    <property type="project" value="TreeGrafter"/>
</dbReference>
<evidence type="ECO:0000256" key="4">
    <source>
        <dbReference type="ARBA" id="ARBA00022576"/>
    </source>
</evidence>
<dbReference type="InterPro" id="IPR047084">
    <property type="entry name" value="GFAT_N"/>
</dbReference>
<feature type="non-terminal residue" evidence="10">
    <location>
        <position position="371"/>
    </location>
</feature>
<comment type="catalytic activity">
    <reaction evidence="1">
        <text>D-fructose 6-phosphate + L-glutamine = D-glucosamine 6-phosphate + L-glutamate</text>
        <dbReference type="Rhea" id="RHEA:13237"/>
        <dbReference type="ChEBI" id="CHEBI:29985"/>
        <dbReference type="ChEBI" id="CHEBI:58359"/>
        <dbReference type="ChEBI" id="CHEBI:58725"/>
        <dbReference type="ChEBI" id="CHEBI:61527"/>
        <dbReference type="EC" id="2.6.1.16"/>
    </reaction>
</comment>
<dbReference type="EMBL" id="LAZR01007210">
    <property type="protein sequence ID" value="KKM86721.1"/>
    <property type="molecule type" value="Genomic_DNA"/>
</dbReference>
<accession>A0A0F9LHS8</accession>
<dbReference type="InterPro" id="IPR017932">
    <property type="entry name" value="GATase_2_dom"/>
</dbReference>
<evidence type="ECO:0000313" key="10">
    <source>
        <dbReference type="EMBL" id="KKM86721.1"/>
    </source>
</evidence>
<organism evidence="10">
    <name type="scientific">marine sediment metagenome</name>
    <dbReference type="NCBI Taxonomy" id="412755"/>
    <lineage>
        <taxon>unclassified sequences</taxon>
        <taxon>metagenomes</taxon>
        <taxon>ecological metagenomes</taxon>
    </lineage>
</organism>
<dbReference type="PANTHER" id="PTHR10937">
    <property type="entry name" value="GLUCOSAMINE--FRUCTOSE-6-PHOSPHATE AMINOTRANSFERASE, ISOMERIZING"/>
    <property type="match status" value="1"/>
</dbReference>
<proteinExistence type="predicted"/>
<dbReference type="EC" id="2.6.1.16" evidence="2"/>
<dbReference type="InterPro" id="IPR001347">
    <property type="entry name" value="SIS_dom"/>
</dbReference>
<dbReference type="AlphaFoldDB" id="A0A0F9LHS8"/>
<dbReference type="PROSITE" id="PS51278">
    <property type="entry name" value="GATASE_TYPE_2"/>
    <property type="match status" value="1"/>
</dbReference>
<keyword evidence="6" id="KW-0677">Repeat</keyword>
<dbReference type="GO" id="GO:0006002">
    <property type="term" value="P:fructose 6-phosphate metabolic process"/>
    <property type="evidence" value="ECO:0007669"/>
    <property type="project" value="TreeGrafter"/>
</dbReference>
<dbReference type="Pfam" id="PF01380">
    <property type="entry name" value="SIS"/>
    <property type="match status" value="1"/>
</dbReference>
<name>A0A0F9LHS8_9ZZZZ</name>
<dbReference type="CDD" id="cd05008">
    <property type="entry name" value="SIS_GlmS_GlmD_1"/>
    <property type="match status" value="1"/>
</dbReference>